<organism evidence="2 3">
    <name type="scientific">Nitrosospira multiformis</name>
    <dbReference type="NCBI Taxonomy" id="1231"/>
    <lineage>
        <taxon>Bacteria</taxon>
        <taxon>Pseudomonadati</taxon>
        <taxon>Pseudomonadota</taxon>
        <taxon>Betaproteobacteria</taxon>
        <taxon>Nitrosomonadales</taxon>
        <taxon>Nitrosomonadaceae</taxon>
        <taxon>Nitrosospira</taxon>
    </lineage>
</organism>
<dbReference type="SUPFAM" id="SSF46955">
    <property type="entry name" value="Putative DNA-binding domain"/>
    <property type="match status" value="1"/>
</dbReference>
<dbReference type="InterPro" id="IPR010093">
    <property type="entry name" value="SinI_DNA-bd"/>
</dbReference>
<reference evidence="2 3" key="1">
    <citation type="submission" date="2016-10" db="EMBL/GenBank/DDBJ databases">
        <authorList>
            <person name="de Groot N.N."/>
        </authorList>
    </citation>
    <scope>NUCLEOTIDE SEQUENCE [LARGE SCALE GENOMIC DNA]</scope>
    <source>
        <strain evidence="2 3">Nl18</strain>
    </source>
</reference>
<dbReference type="AlphaFoldDB" id="A0A1H8P6G5"/>
<evidence type="ECO:0000313" key="3">
    <source>
        <dbReference type="Proteomes" id="UP000183898"/>
    </source>
</evidence>
<dbReference type="NCBIfam" id="TIGR01764">
    <property type="entry name" value="excise"/>
    <property type="match status" value="1"/>
</dbReference>
<proteinExistence type="predicted"/>
<dbReference type="RefSeq" id="WP_074749028.1">
    <property type="nucleotide sequence ID" value="NZ_FOCT01000019.1"/>
</dbReference>
<dbReference type="Gene3D" id="1.10.10.10">
    <property type="entry name" value="Winged helix-like DNA-binding domain superfamily/Winged helix DNA-binding domain"/>
    <property type="match status" value="1"/>
</dbReference>
<dbReference type="Pfam" id="PF12728">
    <property type="entry name" value="HTH_17"/>
    <property type="match status" value="1"/>
</dbReference>
<dbReference type="InterPro" id="IPR009061">
    <property type="entry name" value="DNA-bd_dom_put_sf"/>
</dbReference>
<dbReference type="EMBL" id="FOCT01000019">
    <property type="protein sequence ID" value="SEO37520.1"/>
    <property type="molecule type" value="Genomic_DNA"/>
</dbReference>
<protein>
    <submittedName>
        <fullName evidence="2">DNA binding domain-containing protein, excisionase family</fullName>
    </submittedName>
</protein>
<evidence type="ECO:0000313" key="2">
    <source>
        <dbReference type="EMBL" id="SEO37520.1"/>
    </source>
</evidence>
<dbReference type="InterPro" id="IPR036388">
    <property type="entry name" value="WH-like_DNA-bd_sf"/>
</dbReference>
<gene>
    <name evidence="2" type="ORF">SAMN05216404_11932</name>
</gene>
<accession>A0A1H8P6G5</accession>
<evidence type="ECO:0000259" key="1">
    <source>
        <dbReference type="Pfam" id="PF12728"/>
    </source>
</evidence>
<dbReference type="InterPro" id="IPR041657">
    <property type="entry name" value="HTH_17"/>
</dbReference>
<sequence length="90" mass="10534">MTYLTFKDIAKELQVSLRTVSRMVADGLPVIHVHGRIYRVHRDALDQFLKQRTGAASPSEQNWRRSYTSKYSAAEIELLAMREKRRQKNN</sequence>
<dbReference type="Proteomes" id="UP000183898">
    <property type="component" value="Unassembled WGS sequence"/>
</dbReference>
<dbReference type="GO" id="GO:0003677">
    <property type="term" value="F:DNA binding"/>
    <property type="evidence" value="ECO:0007669"/>
    <property type="project" value="InterPro"/>
</dbReference>
<name>A0A1H8P6G5_9PROT</name>
<feature type="domain" description="Helix-turn-helix" evidence="1">
    <location>
        <begin position="3"/>
        <end position="52"/>
    </location>
</feature>